<dbReference type="Pfam" id="PF13472">
    <property type="entry name" value="Lipase_GDSL_2"/>
    <property type="match status" value="1"/>
</dbReference>
<feature type="compositionally biased region" description="Basic and acidic residues" evidence="1">
    <location>
        <begin position="247"/>
        <end position="269"/>
    </location>
</feature>
<dbReference type="GO" id="GO:0016787">
    <property type="term" value="F:hydrolase activity"/>
    <property type="evidence" value="ECO:0007669"/>
    <property type="project" value="UniProtKB-KW"/>
</dbReference>
<sequence length="269" mass="29088">MNLTITRLVVCGDSLSVGVGDPAPRGARQPGDLYGWVHHLVERQPTLELVANLARVGATASRVRRTQLPLVAQHTPDIVSCIIGVNDVMSSGFDADAFEENYDAVISGLAGIATRGVFTATLHDVAAGLPISGRRRAALRSRTAAANAVIERVGERYSTWLFDVRIGATMGELNMLSADRLHPNGRGHQYLAAHVAEVLGRHGACPPGMAATIPPPWPAHRRIAHGVRHARWLITNVLWPRWNRSSPRGDGERITRDSAPAPDRRCGAR</sequence>
<evidence type="ECO:0000313" key="3">
    <source>
        <dbReference type="EMBL" id="NDL57074.1"/>
    </source>
</evidence>
<keyword evidence="3" id="KW-0378">Hydrolase</keyword>
<evidence type="ECO:0000259" key="2">
    <source>
        <dbReference type="Pfam" id="PF13472"/>
    </source>
</evidence>
<name>A0A7K3M1C0_9ACTN</name>
<dbReference type="InterPro" id="IPR013830">
    <property type="entry name" value="SGNH_hydro"/>
</dbReference>
<keyword evidence="4" id="KW-1185">Reference proteome</keyword>
<dbReference type="Proteomes" id="UP000460435">
    <property type="component" value="Unassembled WGS sequence"/>
</dbReference>
<dbReference type="AlphaFoldDB" id="A0A7K3M1C0"/>
<evidence type="ECO:0000256" key="1">
    <source>
        <dbReference type="SAM" id="MobiDB-lite"/>
    </source>
</evidence>
<dbReference type="SUPFAM" id="SSF52266">
    <property type="entry name" value="SGNH hydrolase"/>
    <property type="match status" value="1"/>
</dbReference>
<dbReference type="InterPro" id="IPR053140">
    <property type="entry name" value="GDSL_Rv0518-like"/>
</dbReference>
<evidence type="ECO:0000313" key="4">
    <source>
        <dbReference type="Proteomes" id="UP000460435"/>
    </source>
</evidence>
<dbReference type="Gene3D" id="3.40.50.1110">
    <property type="entry name" value="SGNH hydrolase"/>
    <property type="match status" value="1"/>
</dbReference>
<feature type="region of interest" description="Disordered" evidence="1">
    <location>
        <begin position="245"/>
        <end position="269"/>
    </location>
</feature>
<dbReference type="CDD" id="cd01832">
    <property type="entry name" value="SGNH_hydrolase_like_1"/>
    <property type="match status" value="1"/>
</dbReference>
<organism evidence="3 4">
    <name type="scientific">Phytoactinopolyspora mesophila</name>
    <dbReference type="NCBI Taxonomy" id="2650750"/>
    <lineage>
        <taxon>Bacteria</taxon>
        <taxon>Bacillati</taxon>
        <taxon>Actinomycetota</taxon>
        <taxon>Actinomycetes</taxon>
        <taxon>Jiangellales</taxon>
        <taxon>Jiangellaceae</taxon>
        <taxon>Phytoactinopolyspora</taxon>
    </lineage>
</organism>
<protein>
    <submittedName>
        <fullName evidence="3">SGNH/GDSL hydrolase family protein</fullName>
    </submittedName>
</protein>
<accession>A0A7K3M1C0</accession>
<dbReference type="PANTHER" id="PTHR43784:SF2">
    <property type="entry name" value="GDSL-LIKE LIPASE_ACYLHYDROLASE, PUTATIVE (AFU_ORTHOLOGUE AFUA_2G00820)-RELATED"/>
    <property type="match status" value="1"/>
</dbReference>
<dbReference type="InterPro" id="IPR036514">
    <property type="entry name" value="SGNH_hydro_sf"/>
</dbReference>
<dbReference type="RefSeq" id="WP_162449755.1">
    <property type="nucleotide sequence ID" value="NZ_WLZY01000002.1"/>
</dbReference>
<proteinExistence type="predicted"/>
<gene>
    <name evidence="3" type="ORF">F7O44_08335</name>
</gene>
<reference evidence="3 4" key="1">
    <citation type="submission" date="2019-11" db="EMBL/GenBank/DDBJ databases">
        <authorList>
            <person name="Li X.-J."/>
            <person name="Feng X.-M."/>
        </authorList>
    </citation>
    <scope>NUCLEOTIDE SEQUENCE [LARGE SCALE GENOMIC DNA]</scope>
    <source>
        <strain evidence="3 4">XMNu-373</strain>
    </source>
</reference>
<feature type="domain" description="SGNH hydrolase-type esterase" evidence="2">
    <location>
        <begin position="11"/>
        <end position="189"/>
    </location>
</feature>
<comment type="caution">
    <text evidence="3">The sequence shown here is derived from an EMBL/GenBank/DDBJ whole genome shotgun (WGS) entry which is preliminary data.</text>
</comment>
<dbReference type="PANTHER" id="PTHR43784">
    <property type="entry name" value="GDSL-LIKE LIPASE/ACYLHYDROLASE, PUTATIVE (AFU_ORTHOLOGUE AFUA_2G00820)-RELATED"/>
    <property type="match status" value="1"/>
</dbReference>
<dbReference type="EMBL" id="WLZY01000002">
    <property type="protein sequence ID" value="NDL57074.1"/>
    <property type="molecule type" value="Genomic_DNA"/>
</dbReference>